<dbReference type="CDD" id="cd00840">
    <property type="entry name" value="MPP_Mre11_N"/>
    <property type="match status" value="1"/>
</dbReference>
<accession>A0A3L7JFK9</accession>
<proteinExistence type="predicted"/>
<dbReference type="AlphaFoldDB" id="A0A3L7JFK9"/>
<dbReference type="Gene3D" id="3.60.21.10">
    <property type="match status" value="1"/>
</dbReference>
<comment type="caution">
    <text evidence="3">The sequence shown here is derived from an EMBL/GenBank/DDBJ whole genome shotgun (WGS) entry which is preliminary data.</text>
</comment>
<dbReference type="PANTHER" id="PTHR30337:SF7">
    <property type="entry name" value="PHOSPHOESTERASE"/>
    <property type="match status" value="1"/>
</dbReference>
<evidence type="ECO:0000313" key="3">
    <source>
        <dbReference type="EMBL" id="RLQ87242.1"/>
    </source>
</evidence>
<dbReference type="PANTHER" id="PTHR30337">
    <property type="entry name" value="COMPONENT OF ATP-DEPENDENT DSDNA EXONUCLEASE"/>
    <property type="match status" value="1"/>
</dbReference>
<dbReference type="GO" id="GO:0004527">
    <property type="term" value="F:exonuclease activity"/>
    <property type="evidence" value="ECO:0007669"/>
    <property type="project" value="UniProtKB-KW"/>
</dbReference>
<dbReference type="Proteomes" id="UP000281094">
    <property type="component" value="Unassembled WGS sequence"/>
</dbReference>
<dbReference type="Pfam" id="PF00149">
    <property type="entry name" value="Metallophos"/>
    <property type="match status" value="1"/>
</dbReference>
<dbReference type="SUPFAM" id="SSF56300">
    <property type="entry name" value="Metallo-dependent phosphatases"/>
    <property type="match status" value="1"/>
</dbReference>
<dbReference type="InterPro" id="IPR014576">
    <property type="entry name" value="Pesterase_YhaO"/>
</dbReference>
<dbReference type="InterPro" id="IPR029052">
    <property type="entry name" value="Metallo-depent_PP-like"/>
</dbReference>
<gene>
    <name evidence="3" type="ORF">D8780_02470</name>
</gene>
<evidence type="ECO:0000256" key="1">
    <source>
        <dbReference type="ARBA" id="ARBA00022801"/>
    </source>
</evidence>
<sequence length="451" mass="49150">MAENDGRLPIPCEPLASLPSVRGAERVTLSLPIRWNGSDLSRFCFVHAADLHLGTRFHGLAMRDEEMARHFAAATRRALERLVDKTIERQASFLLIAGDIYDGEWRDAAAGLHFAAQMARLDRAGIKVVTLRGNHDAASVVRGRITLPDNVVELATARPQTIEMDELRVAVHGQGFADRSCAENLATRYPSPKAGFFNIGLLHTSLDGRPGHGSYAPCTPVDLEARGYDYWALGHIHEFEVVRRSDPMIVYPGNLQGRSIREKGPKGAVLITVEDGRIVGEPERLLVDAGQFAEVQLSIDGIEEMHDLWLALSELCAHEPAAVEGALHAMRIVLTGQGPLHGPLVAMGNTERVAEAQAAADRKRGDVRIEKVKLRTRPSARPAADNEDMASLDDHLSAVAEDPAVKERLRAALEQIGARMTAGVGQFSEQDVEALLLEGLATAQQRVDRGD</sequence>
<reference evidence="3 4" key="1">
    <citation type="submission" date="2018-10" db="EMBL/GenBank/DDBJ databases">
        <title>Notoacmeibacter sp. M2BS9Y-3-1, whole genome shotgun sequence.</title>
        <authorList>
            <person name="Tuo L."/>
        </authorList>
    </citation>
    <scope>NUCLEOTIDE SEQUENCE [LARGE SCALE GENOMIC DNA]</scope>
    <source>
        <strain evidence="3 4">M2BS9Y-3-1</strain>
    </source>
</reference>
<name>A0A3L7JFK9_9HYPH</name>
<feature type="domain" description="Calcineurin-like phosphoesterase" evidence="2">
    <location>
        <begin position="45"/>
        <end position="238"/>
    </location>
</feature>
<dbReference type="InterPro" id="IPR041796">
    <property type="entry name" value="Mre11_N"/>
</dbReference>
<dbReference type="PIRSF" id="PIRSF033091">
    <property type="entry name" value="Pesterase_YhaO"/>
    <property type="match status" value="1"/>
</dbReference>
<keyword evidence="4" id="KW-1185">Reference proteome</keyword>
<dbReference type="EMBL" id="RCWN01000001">
    <property type="protein sequence ID" value="RLQ87242.1"/>
    <property type="molecule type" value="Genomic_DNA"/>
</dbReference>
<keyword evidence="3" id="KW-0540">Nuclease</keyword>
<keyword evidence="3" id="KW-0269">Exonuclease</keyword>
<protein>
    <submittedName>
        <fullName evidence="3">DNA repair exonuclease</fullName>
    </submittedName>
</protein>
<evidence type="ECO:0000313" key="4">
    <source>
        <dbReference type="Proteomes" id="UP000281094"/>
    </source>
</evidence>
<dbReference type="InterPro" id="IPR004843">
    <property type="entry name" value="Calcineurin-like_PHP"/>
</dbReference>
<organism evidence="3 4">
    <name type="scientific">Notoacmeibacter ruber</name>
    <dbReference type="NCBI Taxonomy" id="2670375"/>
    <lineage>
        <taxon>Bacteria</taxon>
        <taxon>Pseudomonadati</taxon>
        <taxon>Pseudomonadota</taxon>
        <taxon>Alphaproteobacteria</taxon>
        <taxon>Hyphomicrobiales</taxon>
        <taxon>Notoacmeibacteraceae</taxon>
        <taxon>Notoacmeibacter</taxon>
    </lineage>
</organism>
<keyword evidence="1" id="KW-0378">Hydrolase</keyword>
<dbReference type="InterPro" id="IPR050535">
    <property type="entry name" value="DNA_Repair-Maintenance_Comp"/>
</dbReference>
<evidence type="ECO:0000259" key="2">
    <source>
        <dbReference type="Pfam" id="PF00149"/>
    </source>
</evidence>